<evidence type="ECO:0000313" key="2">
    <source>
        <dbReference type="EMBL" id="MBB4804576.1"/>
    </source>
</evidence>
<dbReference type="RefSeq" id="WP_184167928.1">
    <property type="nucleotide sequence ID" value="NZ_JACHLD010000011.1"/>
</dbReference>
<evidence type="ECO:0000313" key="3">
    <source>
        <dbReference type="Proteomes" id="UP000561681"/>
    </source>
</evidence>
<comment type="caution">
    <text evidence="2">The sequence shown here is derived from an EMBL/GenBank/DDBJ whole genome shotgun (WGS) entry which is preliminary data.</text>
</comment>
<dbReference type="Proteomes" id="UP000561681">
    <property type="component" value="Unassembled WGS sequence"/>
</dbReference>
<evidence type="ECO:0000256" key="1">
    <source>
        <dbReference type="SAM" id="MobiDB-lite"/>
    </source>
</evidence>
<proteinExistence type="predicted"/>
<dbReference type="EMBL" id="JACHLD010000011">
    <property type="protein sequence ID" value="MBB4804576.1"/>
    <property type="molecule type" value="Genomic_DNA"/>
</dbReference>
<name>A0A7W7J1K8_9FLAO</name>
<feature type="compositionally biased region" description="Low complexity" evidence="1">
    <location>
        <begin position="63"/>
        <end position="72"/>
    </location>
</feature>
<protein>
    <submittedName>
        <fullName evidence="2">Uncharacterized protein</fullName>
    </submittedName>
</protein>
<feature type="region of interest" description="Disordered" evidence="1">
    <location>
        <begin position="62"/>
        <end position="82"/>
    </location>
</feature>
<keyword evidence="3" id="KW-1185">Reference proteome</keyword>
<organism evidence="2 3">
    <name type="scientific">Flavobacterium nitrogenifigens</name>
    <dbReference type="NCBI Taxonomy" id="1617283"/>
    <lineage>
        <taxon>Bacteria</taxon>
        <taxon>Pseudomonadati</taxon>
        <taxon>Bacteroidota</taxon>
        <taxon>Flavobacteriia</taxon>
        <taxon>Flavobacteriales</taxon>
        <taxon>Flavobacteriaceae</taxon>
        <taxon>Flavobacterium</taxon>
    </lineage>
</organism>
<reference evidence="2 3" key="1">
    <citation type="submission" date="2020-08" db="EMBL/GenBank/DDBJ databases">
        <title>Functional genomics of gut bacteria from endangered species of beetles.</title>
        <authorList>
            <person name="Carlos-Shanley C."/>
        </authorList>
    </citation>
    <scope>NUCLEOTIDE SEQUENCE [LARGE SCALE GENOMIC DNA]</scope>
    <source>
        <strain evidence="2 3">S00142</strain>
    </source>
</reference>
<dbReference type="PROSITE" id="PS51257">
    <property type="entry name" value="PROKAR_LIPOPROTEIN"/>
    <property type="match status" value="1"/>
</dbReference>
<accession>A0A7W7J1K8</accession>
<gene>
    <name evidence="2" type="ORF">HNP37_004673</name>
</gene>
<dbReference type="AlphaFoldDB" id="A0A7W7J1K8"/>
<sequence>MKNLTLILGICLLISCSNEKESPSAASDDYAMKLLRTPDKSNFSKDQWETIVHYLDNHPEKGSLLSSSQTSSKAKPSGKMAAVSNLAPDDPLNATVEPWQGSVDPYASVDVLTFGQNLFNLRYQWTIARQIADVYTIQARENIVVVDLGERYIGPYDKRVRIQSITEGSSFIVGVHGSISWTQLDHDNIPGLYGAQFFVSGLLSGIGITRQITNSRYANMTAILQSGGYYSNF</sequence>